<evidence type="ECO:0000313" key="1">
    <source>
        <dbReference type="EMBL" id="QHU26824.1"/>
    </source>
</evidence>
<reference evidence="1" key="1">
    <citation type="journal article" date="2020" name="Nature">
        <title>Giant virus diversity and host interactions through global metagenomics.</title>
        <authorList>
            <person name="Schulz F."/>
            <person name="Roux S."/>
            <person name="Paez-Espino D."/>
            <person name="Jungbluth S."/>
            <person name="Walsh D.A."/>
            <person name="Denef V.J."/>
            <person name="McMahon K.D."/>
            <person name="Konstantinidis K.T."/>
            <person name="Eloe-Fadrosh E.A."/>
            <person name="Kyrpides N.C."/>
            <person name="Woyke T."/>
        </authorList>
    </citation>
    <scope>NUCLEOTIDE SEQUENCE</scope>
    <source>
        <strain evidence="1">GVMAG-M-3300027759-42</strain>
    </source>
</reference>
<sequence>MSNSFGTPIGGGYTPQFNSSTNLGGPFNGYSPQQTMTNFKDSGNVMIRRILRDSWNGRGAVGTDGNGNAYKRVVTPFRAVNNLGDFLGRQNYVCGGANQINKTRPGLQGPMGSMISKCDNTGVAAAVCNTRFVPDSSDYTKFKKQSAMNQNYNDLGSGGDVHNASYVARMAVHRGIRAI</sequence>
<accession>A0A6C0LB20</accession>
<name>A0A6C0LB20_9ZZZZ</name>
<dbReference type="EMBL" id="MN740445">
    <property type="protein sequence ID" value="QHU26824.1"/>
    <property type="molecule type" value="Genomic_DNA"/>
</dbReference>
<protein>
    <submittedName>
        <fullName evidence="1">Uncharacterized protein</fullName>
    </submittedName>
</protein>
<organism evidence="1">
    <name type="scientific">viral metagenome</name>
    <dbReference type="NCBI Taxonomy" id="1070528"/>
    <lineage>
        <taxon>unclassified sequences</taxon>
        <taxon>metagenomes</taxon>
        <taxon>organismal metagenomes</taxon>
    </lineage>
</organism>
<proteinExistence type="predicted"/>
<dbReference type="AlphaFoldDB" id="A0A6C0LB20"/>